<dbReference type="NCBIfam" id="TIGR00574">
    <property type="entry name" value="dnl1"/>
    <property type="match status" value="1"/>
</dbReference>
<keyword evidence="9" id="KW-0233">DNA recombination</keyword>
<proteinExistence type="inferred from homology"/>
<evidence type="ECO:0000256" key="6">
    <source>
        <dbReference type="ARBA" id="ARBA00022741"/>
    </source>
</evidence>
<dbReference type="AlphaFoldDB" id="A0A0G1IJB8"/>
<evidence type="ECO:0000256" key="3">
    <source>
        <dbReference type="ARBA" id="ARBA00022598"/>
    </source>
</evidence>
<evidence type="ECO:0000259" key="14">
    <source>
        <dbReference type="PROSITE" id="PS50160"/>
    </source>
</evidence>
<comment type="caution">
    <text evidence="15">The sequence shown here is derived from an EMBL/GenBank/DDBJ whole genome shotgun (WGS) entry which is preliminary data.</text>
</comment>
<dbReference type="SUPFAM" id="SSF56091">
    <property type="entry name" value="DNA ligase/mRNA capping enzyme, catalytic domain"/>
    <property type="match status" value="1"/>
</dbReference>
<dbReference type="InterPro" id="IPR012309">
    <property type="entry name" value="DNA_ligase_ATP-dep_C"/>
</dbReference>
<keyword evidence="5" id="KW-0235">DNA replication</keyword>
<evidence type="ECO:0000313" key="15">
    <source>
        <dbReference type="EMBL" id="KKT58953.1"/>
    </source>
</evidence>
<dbReference type="Proteomes" id="UP000034521">
    <property type="component" value="Unassembled WGS sequence"/>
</dbReference>
<evidence type="ECO:0000256" key="11">
    <source>
        <dbReference type="ARBA" id="ARBA00023306"/>
    </source>
</evidence>
<keyword evidence="11" id="KW-0131">Cell cycle</keyword>
<dbReference type="GO" id="GO:0006273">
    <property type="term" value="P:lagging strand elongation"/>
    <property type="evidence" value="ECO:0007669"/>
    <property type="project" value="TreeGrafter"/>
</dbReference>
<dbReference type="GO" id="GO:0005524">
    <property type="term" value="F:ATP binding"/>
    <property type="evidence" value="ECO:0007669"/>
    <property type="project" value="UniProtKB-KW"/>
</dbReference>
<dbReference type="Gene3D" id="3.30.470.30">
    <property type="entry name" value="DNA ligase/mRNA capping enzyme"/>
    <property type="match status" value="1"/>
</dbReference>
<evidence type="ECO:0000256" key="2">
    <source>
        <dbReference type="ARBA" id="ARBA00012727"/>
    </source>
</evidence>
<keyword evidence="4" id="KW-0132">Cell division</keyword>
<dbReference type="GO" id="GO:0006310">
    <property type="term" value="P:DNA recombination"/>
    <property type="evidence" value="ECO:0007669"/>
    <property type="project" value="UniProtKB-KW"/>
</dbReference>
<evidence type="ECO:0000256" key="1">
    <source>
        <dbReference type="ARBA" id="ARBA00007572"/>
    </source>
</evidence>
<dbReference type="EMBL" id="LCIQ01000055">
    <property type="protein sequence ID" value="KKT58953.1"/>
    <property type="molecule type" value="Genomic_DNA"/>
</dbReference>
<reference evidence="15 16" key="1">
    <citation type="journal article" date="2015" name="Nature">
        <title>rRNA introns, odd ribosomes, and small enigmatic genomes across a large radiation of phyla.</title>
        <authorList>
            <person name="Brown C.T."/>
            <person name="Hug L.A."/>
            <person name="Thomas B.C."/>
            <person name="Sharon I."/>
            <person name="Castelle C.J."/>
            <person name="Singh A."/>
            <person name="Wilkins M.J."/>
            <person name="Williams K.H."/>
            <person name="Banfield J.F."/>
        </authorList>
    </citation>
    <scope>NUCLEOTIDE SEQUENCE [LARGE SCALE GENOMIC DNA]</scope>
</reference>
<dbReference type="GO" id="GO:0003910">
    <property type="term" value="F:DNA ligase (ATP) activity"/>
    <property type="evidence" value="ECO:0007669"/>
    <property type="project" value="UniProtKB-EC"/>
</dbReference>
<dbReference type="SUPFAM" id="SSF50249">
    <property type="entry name" value="Nucleic acid-binding proteins"/>
    <property type="match status" value="1"/>
</dbReference>
<keyword evidence="3 15" id="KW-0436">Ligase</keyword>
<feature type="domain" description="ATP-dependent DNA ligase family profile" evidence="14">
    <location>
        <begin position="201"/>
        <end position="316"/>
    </location>
</feature>
<dbReference type="PANTHER" id="PTHR45674:SF4">
    <property type="entry name" value="DNA LIGASE 1"/>
    <property type="match status" value="1"/>
</dbReference>
<organism evidence="15 16">
    <name type="scientific">Candidatus Gottesmanbacteria bacterium GW2011_GWA1_44_24b</name>
    <dbReference type="NCBI Taxonomy" id="1618437"/>
    <lineage>
        <taxon>Bacteria</taxon>
        <taxon>Candidatus Gottesmaniibacteriota</taxon>
    </lineage>
</organism>
<dbReference type="Gene3D" id="1.10.3260.10">
    <property type="entry name" value="DNA ligase, ATP-dependent, N-terminal domain"/>
    <property type="match status" value="1"/>
</dbReference>
<dbReference type="InterPro" id="IPR016059">
    <property type="entry name" value="DNA_ligase_ATP-dep_CS"/>
</dbReference>
<dbReference type="EC" id="6.5.1.1" evidence="2"/>
<feature type="non-terminal residue" evidence="15">
    <location>
        <position position="1"/>
    </location>
</feature>
<keyword evidence="10" id="KW-0234">DNA repair</keyword>
<evidence type="ECO:0000256" key="9">
    <source>
        <dbReference type="ARBA" id="ARBA00023172"/>
    </source>
</evidence>
<evidence type="ECO:0000256" key="4">
    <source>
        <dbReference type="ARBA" id="ARBA00022618"/>
    </source>
</evidence>
<accession>A0A0G1IJB8</accession>
<dbReference type="GO" id="GO:0003677">
    <property type="term" value="F:DNA binding"/>
    <property type="evidence" value="ECO:0007669"/>
    <property type="project" value="InterPro"/>
</dbReference>
<keyword evidence="8" id="KW-0067">ATP-binding</keyword>
<comment type="similarity">
    <text evidence="1 13">Belongs to the ATP-dependent DNA ligase family.</text>
</comment>
<evidence type="ECO:0000256" key="5">
    <source>
        <dbReference type="ARBA" id="ARBA00022705"/>
    </source>
</evidence>
<dbReference type="Pfam" id="PF04679">
    <property type="entry name" value="DNA_ligase_A_C"/>
    <property type="match status" value="1"/>
</dbReference>
<evidence type="ECO:0000256" key="7">
    <source>
        <dbReference type="ARBA" id="ARBA00022763"/>
    </source>
</evidence>
<dbReference type="Gene3D" id="2.40.50.140">
    <property type="entry name" value="Nucleic acid-binding proteins"/>
    <property type="match status" value="1"/>
</dbReference>
<evidence type="ECO:0000313" key="16">
    <source>
        <dbReference type="Proteomes" id="UP000034521"/>
    </source>
</evidence>
<evidence type="ECO:0000256" key="8">
    <source>
        <dbReference type="ARBA" id="ARBA00022840"/>
    </source>
</evidence>
<dbReference type="InterPro" id="IPR012310">
    <property type="entry name" value="DNA_ligase_ATP-dep_cent"/>
</dbReference>
<keyword evidence="7" id="KW-0227">DNA damage</keyword>
<dbReference type="InterPro" id="IPR012340">
    <property type="entry name" value="NA-bd_OB-fold"/>
</dbReference>
<dbReference type="Pfam" id="PF01068">
    <property type="entry name" value="DNA_ligase_A_M"/>
    <property type="match status" value="1"/>
</dbReference>
<comment type="catalytic activity">
    <reaction evidence="12">
        <text>ATP + (deoxyribonucleotide)n-3'-hydroxyl + 5'-phospho-(deoxyribonucleotide)m = (deoxyribonucleotide)n+m + AMP + diphosphate.</text>
        <dbReference type="EC" id="6.5.1.1"/>
    </reaction>
</comment>
<dbReference type="PROSITE" id="PS50160">
    <property type="entry name" value="DNA_LIGASE_A3"/>
    <property type="match status" value="1"/>
</dbReference>
<evidence type="ECO:0000256" key="10">
    <source>
        <dbReference type="ARBA" id="ARBA00023204"/>
    </source>
</evidence>
<dbReference type="GO" id="GO:0006281">
    <property type="term" value="P:DNA repair"/>
    <property type="evidence" value="ECO:0007669"/>
    <property type="project" value="UniProtKB-KW"/>
</dbReference>
<protein>
    <recommendedName>
        <fullName evidence="2">DNA ligase (ATP)</fullName>
        <ecNumber evidence="2">6.5.1.1</ecNumber>
    </recommendedName>
</protein>
<keyword evidence="6" id="KW-0547">Nucleotide-binding</keyword>
<dbReference type="GO" id="GO:0051301">
    <property type="term" value="P:cell division"/>
    <property type="evidence" value="ECO:0007669"/>
    <property type="project" value="UniProtKB-KW"/>
</dbReference>
<name>A0A0G1IJB8_9BACT</name>
<dbReference type="PROSITE" id="PS00333">
    <property type="entry name" value="DNA_LIGASE_A2"/>
    <property type="match status" value="1"/>
</dbReference>
<dbReference type="InterPro" id="IPR000977">
    <property type="entry name" value="DNA_ligase_ATP-dep"/>
</dbReference>
<dbReference type="InterPro" id="IPR036599">
    <property type="entry name" value="DNA_ligase_N_sf"/>
</dbReference>
<sequence>VRIPLDKLRLGFSDMTILDAFSWMLSGDKSLHGKLEEAYNVRPDMAYIARHIKEHGIKGIGHVSAVVGAPILASLCARLPNAVEMIKKMGEVDVEPKYDGVRTAIHFKRDHKGIPDSPSGFRDDTHKGWVQAFSRNLENTTAMYPELTRIGKQIRGKEVILDSEAIGYDVKTDRLIPFQETMTRKRKHDVAHVSNAIPLRFFVFDILYKDGKDLMGEPLSKRRGILEATIRKGDVLIISPNIVTTDVDVLRNYHDEQLKRGLEGAVVKKWESPYEPGRKGFHWVKFKEEEGKTGKLTDTIDAVVMGYYKGEGKRAGFGIGAFLVGVKKGERFVSLTKIGTGVSDELWKKLRSSFMVHSSSKIPKEYEDVEKVLEPDVWIDPEIVVEIAADDITVSPIHGAGYALRFPRLARVRKDKYAGQATTVKEIEEMYRNQKSIK</sequence>
<evidence type="ECO:0000256" key="12">
    <source>
        <dbReference type="ARBA" id="ARBA00034003"/>
    </source>
</evidence>
<dbReference type="InterPro" id="IPR050191">
    <property type="entry name" value="ATP-dep_DNA_ligase"/>
</dbReference>
<gene>
    <name evidence="15" type="ORF">UW52_C0055G0001</name>
</gene>
<dbReference type="PANTHER" id="PTHR45674">
    <property type="entry name" value="DNA LIGASE 1/3 FAMILY MEMBER"/>
    <property type="match status" value="1"/>
</dbReference>
<evidence type="ECO:0000256" key="13">
    <source>
        <dbReference type="RuleBase" id="RU004196"/>
    </source>
</evidence>
<dbReference type="GO" id="GO:0071897">
    <property type="term" value="P:DNA biosynthetic process"/>
    <property type="evidence" value="ECO:0007669"/>
    <property type="project" value="InterPro"/>
</dbReference>